<sequence length="323" mass="34388">MVFTHRSSGKILVTGDSTPSSVLTMIEERHYEVRLVPDHALNPEELHAALIGIRGYLIGGEEVPTTEHFEQATALEAVAFLGTDFRAHVPGWQRAFELGIAFANTPGTNATAVAEHTIRLLLTLARPLPPGPLGDELGGRTLGIVGAGRIGSRVARTAALGFGMRVIYAAPRRNEPLEAALGMRHVSIEELISESDAICLHRPGPAEGEPPLLGALELGGMRTGAMLVNTGHPRLVDPSALAEAIEAGRIKAAFDGLGKGPEWKHLESLDPHRFVASVSTAYRTHEANLRSSSAAAQAVCDVLDGLGSPLVNNPDHRERRAQP</sequence>
<evidence type="ECO:0000256" key="1">
    <source>
        <dbReference type="ARBA" id="ARBA00005854"/>
    </source>
</evidence>
<dbReference type="Pfam" id="PF00389">
    <property type="entry name" value="2-Hacid_dh"/>
    <property type="match status" value="1"/>
</dbReference>
<dbReference type="GO" id="GO:0051287">
    <property type="term" value="F:NAD binding"/>
    <property type="evidence" value="ECO:0007669"/>
    <property type="project" value="InterPro"/>
</dbReference>
<keyword evidence="8" id="KW-1185">Reference proteome</keyword>
<feature type="domain" description="D-isomer specific 2-hydroxyacid dehydrogenase catalytic" evidence="5">
    <location>
        <begin position="19"/>
        <end position="305"/>
    </location>
</feature>
<dbReference type="InterPro" id="IPR006140">
    <property type="entry name" value="D-isomer_DH_NAD-bd"/>
</dbReference>
<evidence type="ECO:0000256" key="2">
    <source>
        <dbReference type="ARBA" id="ARBA00023002"/>
    </source>
</evidence>
<dbReference type="EMBL" id="JACHMF010000001">
    <property type="protein sequence ID" value="MBB4690409.1"/>
    <property type="molecule type" value="Genomic_DNA"/>
</dbReference>
<feature type="domain" description="D-isomer specific 2-hydroxyacid dehydrogenase NAD-binding" evidence="6">
    <location>
        <begin position="133"/>
        <end position="256"/>
    </location>
</feature>
<dbReference type="AlphaFoldDB" id="A0A7W7CLB2"/>
<dbReference type="RefSeq" id="WP_184949375.1">
    <property type="nucleotide sequence ID" value="NZ_BOMC01000050.1"/>
</dbReference>
<name>A0A7W7CLB2_9ACTN</name>
<evidence type="ECO:0000256" key="4">
    <source>
        <dbReference type="RuleBase" id="RU003719"/>
    </source>
</evidence>
<dbReference type="PANTHER" id="PTHR42789:SF1">
    <property type="entry name" value="D-ISOMER SPECIFIC 2-HYDROXYACID DEHYDROGENASE FAMILY PROTEIN (AFU_ORTHOLOGUE AFUA_6G10090)"/>
    <property type="match status" value="1"/>
</dbReference>
<evidence type="ECO:0000256" key="3">
    <source>
        <dbReference type="ARBA" id="ARBA00023027"/>
    </source>
</evidence>
<evidence type="ECO:0000313" key="7">
    <source>
        <dbReference type="EMBL" id="MBB4690409.1"/>
    </source>
</evidence>
<gene>
    <name evidence="7" type="ORF">BKA14_000557</name>
</gene>
<proteinExistence type="inferred from homology"/>
<dbReference type="Pfam" id="PF02826">
    <property type="entry name" value="2-Hacid_dh_C"/>
    <property type="match status" value="1"/>
</dbReference>
<comment type="caution">
    <text evidence="7">The sequence shown here is derived from an EMBL/GenBank/DDBJ whole genome shotgun (WGS) entry which is preliminary data.</text>
</comment>
<dbReference type="GO" id="GO:0016616">
    <property type="term" value="F:oxidoreductase activity, acting on the CH-OH group of donors, NAD or NADP as acceptor"/>
    <property type="evidence" value="ECO:0007669"/>
    <property type="project" value="InterPro"/>
</dbReference>
<accession>A0A7W7CLB2</accession>
<dbReference type="SUPFAM" id="SSF52283">
    <property type="entry name" value="Formate/glycerate dehydrogenase catalytic domain-like"/>
    <property type="match status" value="1"/>
</dbReference>
<keyword evidence="2 4" id="KW-0560">Oxidoreductase</keyword>
<dbReference type="InterPro" id="IPR050857">
    <property type="entry name" value="D-2-hydroxyacid_DH"/>
</dbReference>
<evidence type="ECO:0000259" key="5">
    <source>
        <dbReference type="Pfam" id="PF00389"/>
    </source>
</evidence>
<evidence type="ECO:0000313" key="8">
    <source>
        <dbReference type="Proteomes" id="UP000542742"/>
    </source>
</evidence>
<dbReference type="Gene3D" id="3.40.50.720">
    <property type="entry name" value="NAD(P)-binding Rossmann-like Domain"/>
    <property type="match status" value="2"/>
</dbReference>
<evidence type="ECO:0000259" key="6">
    <source>
        <dbReference type="Pfam" id="PF02826"/>
    </source>
</evidence>
<keyword evidence="3" id="KW-0520">NAD</keyword>
<organism evidence="7 8">
    <name type="scientific">Paractinoplanes abujensis</name>
    <dbReference type="NCBI Taxonomy" id="882441"/>
    <lineage>
        <taxon>Bacteria</taxon>
        <taxon>Bacillati</taxon>
        <taxon>Actinomycetota</taxon>
        <taxon>Actinomycetes</taxon>
        <taxon>Micromonosporales</taxon>
        <taxon>Micromonosporaceae</taxon>
        <taxon>Paractinoplanes</taxon>
    </lineage>
</organism>
<dbReference type="InterPro" id="IPR036291">
    <property type="entry name" value="NAD(P)-bd_dom_sf"/>
</dbReference>
<comment type="similarity">
    <text evidence="1 4">Belongs to the D-isomer specific 2-hydroxyacid dehydrogenase family.</text>
</comment>
<dbReference type="Proteomes" id="UP000542742">
    <property type="component" value="Unassembled WGS sequence"/>
</dbReference>
<dbReference type="SUPFAM" id="SSF51735">
    <property type="entry name" value="NAD(P)-binding Rossmann-fold domains"/>
    <property type="match status" value="1"/>
</dbReference>
<reference evidence="7 8" key="1">
    <citation type="submission" date="2020-08" db="EMBL/GenBank/DDBJ databases">
        <title>Sequencing the genomes of 1000 actinobacteria strains.</title>
        <authorList>
            <person name="Klenk H.-P."/>
        </authorList>
    </citation>
    <scope>NUCLEOTIDE SEQUENCE [LARGE SCALE GENOMIC DNA]</scope>
    <source>
        <strain evidence="7 8">DSM 45518</strain>
    </source>
</reference>
<dbReference type="PANTHER" id="PTHR42789">
    <property type="entry name" value="D-ISOMER SPECIFIC 2-HYDROXYACID DEHYDROGENASE FAMILY PROTEIN (AFU_ORTHOLOGUE AFUA_6G10090)"/>
    <property type="match status" value="1"/>
</dbReference>
<protein>
    <submittedName>
        <fullName evidence="7">Phosphoglycerate dehydrogenase-like enzyme</fullName>
    </submittedName>
</protein>
<dbReference type="InterPro" id="IPR006139">
    <property type="entry name" value="D-isomer_2_OHA_DH_cat_dom"/>
</dbReference>